<keyword evidence="1" id="KW-0472">Membrane</keyword>
<dbReference type="AlphaFoldDB" id="A0A943HGH0"/>
<keyword evidence="1" id="KW-0812">Transmembrane</keyword>
<comment type="caution">
    <text evidence="2">The sequence shown here is derived from an EMBL/GenBank/DDBJ whole genome shotgun (WGS) entry which is preliminary data.</text>
</comment>
<protein>
    <submittedName>
        <fullName evidence="2">Uncharacterized protein</fullName>
    </submittedName>
</protein>
<dbReference type="Proteomes" id="UP000759273">
    <property type="component" value="Unassembled WGS sequence"/>
</dbReference>
<dbReference type="EMBL" id="JAGZGG010000001">
    <property type="protein sequence ID" value="MBS5330948.1"/>
    <property type="molecule type" value="Genomic_DNA"/>
</dbReference>
<reference evidence="2" key="1">
    <citation type="submission" date="2021-02" db="EMBL/GenBank/DDBJ databases">
        <title>Infant gut strain persistence is associated with maternal origin, phylogeny, and functional potential including surface adhesion and iron acquisition.</title>
        <authorList>
            <person name="Lou Y.C."/>
        </authorList>
    </citation>
    <scope>NUCLEOTIDE SEQUENCE</scope>
    <source>
        <strain evidence="2">L3_101_000M1_dasL3_101_000M1_concoct_87</strain>
    </source>
</reference>
<feature type="transmembrane region" description="Helical" evidence="1">
    <location>
        <begin position="553"/>
        <end position="574"/>
    </location>
</feature>
<feature type="transmembrane region" description="Helical" evidence="1">
    <location>
        <begin position="581"/>
        <end position="600"/>
    </location>
</feature>
<feature type="transmembrane region" description="Helical" evidence="1">
    <location>
        <begin position="72"/>
        <end position="90"/>
    </location>
</feature>
<feature type="transmembrane region" description="Helical" evidence="1">
    <location>
        <begin position="308"/>
        <end position="325"/>
    </location>
</feature>
<evidence type="ECO:0000256" key="1">
    <source>
        <dbReference type="SAM" id="Phobius"/>
    </source>
</evidence>
<feature type="transmembrane region" description="Helical" evidence="1">
    <location>
        <begin position="284"/>
        <end position="302"/>
    </location>
</feature>
<feature type="transmembrane region" description="Helical" evidence="1">
    <location>
        <begin position="102"/>
        <end position="126"/>
    </location>
</feature>
<proteinExistence type="predicted"/>
<feature type="transmembrane region" description="Helical" evidence="1">
    <location>
        <begin position="606"/>
        <end position="625"/>
    </location>
</feature>
<accession>A0A943HGH0</accession>
<evidence type="ECO:0000313" key="3">
    <source>
        <dbReference type="Proteomes" id="UP000759273"/>
    </source>
</evidence>
<feature type="transmembrane region" description="Helical" evidence="1">
    <location>
        <begin position="378"/>
        <end position="396"/>
    </location>
</feature>
<dbReference type="Pfam" id="PF19484">
    <property type="entry name" value="DUF6020"/>
    <property type="match status" value="1"/>
</dbReference>
<sequence>MKQKTKDIIGALLLGLLCTLALSAVITVADTETARTDLMIGMQYETTGLDLDAAPGLLVGLVKLHQNFPLDAWAWGPAVAGLAALLYWVRRQRTAKPRCAELVLSIVFGVAEVLGLSICKLGSWAFVFKNPYQVFVGAVCMAGYGVLFYHAVWGLYALLGRPGGAEAEPENRFARRFARAPGRTSSLLIGAAWLPWVAVFWPGSVDWDSWGQISQVIGKQEMTAHHTVLSTWLHGWLFQLGRILGSDNLGVFFYIVLQFIVCAWVFGQAAAFAGKLGCSRGVQYAVTAFFALNPIWGVFIQTQVKDTLYTGLFVLFVLKTADLLLFPQEWQGSRKRLAAYAALGILCCLLRKNGIYAVVPMVLASALVLTGKQLRKPLLAVMLAVVIGSFGFDVFTEKVLDIPAGSVGEALSVPMQQTARYVRDFGYDVTDDEKAVINEVLDYDSLAQSYMPELSDGVKQYYKNPSKGGLARYMLTWAKMFFKHPVCYFEALHANSHGYYTITKCRAINDYYTFNNDTCMQMFEMDVHYLDKSGYLRYAFVQALSAFEKLPLVGLITSIGFMAWLTAVLGVWLARRKAKQTLPIFIGLGIFWLTCIASPVNDCMRYFLPIAGCLPLIFCLALYFCKKNAEKSA</sequence>
<keyword evidence="1" id="KW-1133">Transmembrane helix</keyword>
<name>A0A943HGH0_9FIRM</name>
<organism evidence="2 3">
    <name type="scientific">Subdoligranulum variabile</name>
    <dbReference type="NCBI Taxonomy" id="214851"/>
    <lineage>
        <taxon>Bacteria</taxon>
        <taxon>Bacillati</taxon>
        <taxon>Bacillota</taxon>
        <taxon>Clostridia</taxon>
        <taxon>Eubacteriales</taxon>
        <taxon>Oscillospiraceae</taxon>
        <taxon>Subdoligranulum</taxon>
    </lineage>
</organism>
<evidence type="ECO:0000313" key="2">
    <source>
        <dbReference type="EMBL" id="MBS5330948.1"/>
    </source>
</evidence>
<dbReference type="InterPro" id="IPR046062">
    <property type="entry name" value="DUF6020"/>
</dbReference>
<feature type="transmembrane region" description="Helical" evidence="1">
    <location>
        <begin position="251"/>
        <end position="272"/>
    </location>
</feature>
<gene>
    <name evidence="2" type="ORF">KHY36_00260</name>
</gene>
<feature type="transmembrane region" description="Helical" evidence="1">
    <location>
        <begin position="132"/>
        <end position="159"/>
    </location>
</feature>